<sequence>MIAGAREALHRLLEQDADVSAALQALTLGSRGQAVVPKVIKGNRRFEQIGQENFPCWISEKGDARGADASNGGGDPAGLIVNSTQQDWLTDIEISLVWHQQDFSRAVDQRDGITAALVQLLLRNPSLDDTCQLAFVANEINDRAFRAPTHWIAFVVRVHHTIYRDA</sequence>
<organism evidence="2 3">
    <name type="scientific">Xanthomonas codiaei</name>
    <dbReference type="NCBI Taxonomy" id="56463"/>
    <lineage>
        <taxon>Bacteria</taxon>
        <taxon>Pseudomonadati</taxon>
        <taxon>Pseudomonadota</taxon>
        <taxon>Gammaproteobacteria</taxon>
        <taxon>Lysobacterales</taxon>
        <taxon>Lysobacteraceae</taxon>
        <taxon>Xanthomonas</taxon>
    </lineage>
</organism>
<evidence type="ECO:0008006" key="5">
    <source>
        <dbReference type="Google" id="ProtNLM"/>
    </source>
</evidence>
<evidence type="ECO:0000313" key="4">
    <source>
        <dbReference type="Proteomes" id="UP001637990"/>
    </source>
</evidence>
<dbReference type="Proteomes" id="UP001637990">
    <property type="component" value="Unassembled WGS sequence"/>
</dbReference>
<keyword evidence="4" id="KW-1185">Reference proteome</keyword>
<name>A0A2S7CGU1_9XANT</name>
<dbReference type="OrthoDB" id="9910435at2"/>
<accession>A0A2S7CGU1</accession>
<evidence type="ECO:0000313" key="2">
    <source>
        <dbReference type="EMBL" id="PPU60788.1"/>
    </source>
</evidence>
<dbReference type="AlphaFoldDB" id="A0A2S7CGU1"/>
<evidence type="ECO:0000313" key="1">
    <source>
        <dbReference type="EMBL" id="MFO3704428.1"/>
    </source>
</evidence>
<dbReference type="EMBL" id="JBJGBS010000014">
    <property type="protein sequence ID" value="MFO3704428.1"/>
    <property type="molecule type" value="Genomic_DNA"/>
</dbReference>
<reference evidence="2 3" key="1">
    <citation type="submission" date="2016-08" db="EMBL/GenBank/DDBJ databases">
        <authorList>
            <person name="Seilhamer J.J."/>
        </authorList>
    </citation>
    <scope>NUCLEOTIDE SEQUENCE [LARGE SCALE GENOMIC DNA]</scope>
    <source>
        <strain evidence="2 3">CFBP4690</strain>
    </source>
</reference>
<dbReference type="EMBL" id="MDEC01000027">
    <property type="protein sequence ID" value="PPU60788.1"/>
    <property type="molecule type" value="Genomic_DNA"/>
</dbReference>
<evidence type="ECO:0000313" key="3">
    <source>
        <dbReference type="Proteomes" id="UP000237872"/>
    </source>
</evidence>
<protein>
    <recommendedName>
        <fullName evidence="5">DUF3168 domain-containing protein</fullName>
    </recommendedName>
</protein>
<comment type="caution">
    <text evidence="2">The sequence shown here is derived from an EMBL/GenBank/DDBJ whole genome shotgun (WGS) entry which is preliminary data.</text>
</comment>
<proteinExistence type="predicted"/>
<gene>
    <name evidence="1" type="ORF">ACI6Q5_05450</name>
    <name evidence="2" type="ORF">XcodCFBP4690_17050</name>
</gene>
<dbReference type="RefSeq" id="WP_104542782.1">
    <property type="nucleotide sequence ID" value="NZ_JBJGBS010000014.1"/>
</dbReference>
<reference evidence="1 4" key="2">
    <citation type="submission" date="2024-11" db="EMBL/GenBank/DDBJ databases">
        <title>Genome sequencing of Xanthomonas codiaei.</title>
        <authorList>
            <person name="Studholme D.J."/>
        </authorList>
    </citation>
    <scope>NUCLEOTIDE SEQUENCE [LARGE SCALE GENOMIC DNA]</scope>
    <source>
        <strain evidence="1 4">NCPPB 4350</strain>
    </source>
</reference>
<dbReference type="Proteomes" id="UP000237872">
    <property type="component" value="Unassembled WGS sequence"/>
</dbReference>